<organism evidence="2 3">
    <name type="scientific">Ruminiclostridium cellulolyticum (strain ATCC 35319 / DSM 5812 / JCM 6584 / H10)</name>
    <name type="common">Clostridium cellulolyticum</name>
    <dbReference type="NCBI Taxonomy" id="394503"/>
    <lineage>
        <taxon>Bacteria</taxon>
        <taxon>Bacillati</taxon>
        <taxon>Bacillota</taxon>
        <taxon>Clostridia</taxon>
        <taxon>Eubacteriales</taxon>
        <taxon>Oscillospiraceae</taxon>
        <taxon>Ruminiclostridium</taxon>
    </lineage>
</organism>
<dbReference type="PROSITE" id="PS50943">
    <property type="entry name" value="HTH_CROC1"/>
    <property type="match status" value="1"/>
</dbReference>
<dbReference type="EMBL" id="CP001348">
    <property type="protein sequence ID" value="ACL77406.1"/>
    <property type="molecule type" value="Genomic_DNA"/>
</dbReference>
<dbReference type="AlphaFoldDB" id="B8I080"/>
<feature type="domain" description="HTH cro/C1-type" evidence="1">
    <location>
        <begin position="6"/>
        <end position="61"/>
    </location>
</feature>
<dbReference type="Proteomes" id="UP000001349">
    <property type="component" value="Chromosome"/>
</dbReference>
<sequence length="107" mass="11954">MGLEVINELRKLKGLTSEQLSNQSGVPIGTLNKILSGVTKDPKLETLKALAKVLDCSLNDFDDSNNNNTCNSKTYSEAFKIFQMLNSDFQRYALNQIKSLLDLQNKL</sequence>
<dbReference type="Gene3D" id="1.10.260.40">
    <property type="entry name" value="lambda repressor-like DNA-binding domains"/>
    <property type="match status" value="1"/>
</dbReference>
<dbReference type="CDD" id="cd00093">
    <property type="entry name" value="HTH_XRE"/>
    <property type="match status" value="1"/>
</dbReference>
<dbReference type="SUPFAM" id="SSF47413">
    <property type="entry name" value="lambda repressor-like DNA-binding domains"/>
    <property type="match status" value="1"/>
</dbReference>
<protein>
    <submittedName>
        <fullName evidence="2">Transcriptional regulator, XRE family</fullName>
    </submittedName>
</protein>
<dbReference type="KEGG" id="cce:Ccel_3115"/>
<gene>
    <name evidence="2" type="ordered locus">Ccel_3115</name>
</gene>
<keyword evidence="3" id="KW-1185">Reference proteome</keyword>
<evidence type="ECO:0000259" key="1">
    <source>
        <dbReference type="PROSITE" id="PS50943"/>
    </source>
</evidence>
<proteinExistence type="predicted"/>
<dbReference type="SMART" id="SM00530">
    <property type="entry name" value="HTH_XRE"/>
    <property type="match status" value="1"/>
</dbReference>
<dbReference type="HOGENOM" id="CLU_160534_0_0_9"/>
<dbReference type="InterPro" id="IPR001387">
    <property type="entry name" value="Cro/C1-type_HTH"/>
</dbReference>
<evidence type="ECO:0000313" key="2">
    <source>
        <dbReference type="EMBL" id="ACL77406.1"/>
    </source>
</evidence>
<dbReference type="STRING" id="394503.Ccel_3115"/>
<accession>B8I080</accession>
<name>B8I080_RUMCH</name>
<dbReference type="eggNOG" id="COG1476">
    <property type="taxonomic scope" value="Bacteria"/>
</dbReference>
<dbReference type="OrthoDB" id="2087154at2"/>
<dbReference type="GO" id="GO:0003677">
    <property type="term" value="F:DNA binding"/>
    <property type="evidence" value="ECO:0007669"/>
    <property type="project" value="InterPro"/>
</dbReference>
<evidence type="ECO:0000313" key="3">
    <source>
        <dbReference type="Proteomes" id="UP000001349"/>
    </source>
</evidence>
<dbReference type="InterPro" id="IPR010982">
    <property type="entry name" value="Lambda_DNA-bd_dom_sf"/>
</dbReference>
<reference evidence="2 3" key="1">
    <citation type="submission" date="2009-01" db="EMBL/GenBank/DDBJ databases">
        <title>Complete sequence of Clostridium cellulolyticum H10.</title>
        <authorList>
            <consortium name="US DOE Joint Genome Institute"/>
            <person name="Lucas S."/>
            <person name="Copeland A."/>
            <person name="Lapidus A."/>
            <person name="Glavina del Rio T."/>
            <person name="Dalin E."/>
            <person name="Tice H."/>
            <person name="Bruce D."/>
            <person name="Goodwin L."/>
            <person name="Pitluck S."/>
            <person name="Chertkov O."/>
            <person name="Saunders E."/>
            <person name="Brettin T."/>
            <person name="Detter J.C."/>
            <person name="Han C."/>
            <person name="Larimer F."/>
            <person name="Land M."/>
            <person name="Hauser L."/>
            <person name="Kyrpides N."/>
            <person name="Ivanova N."/>
            <person name="Zhou J."/>
            <person name="Richardson P."/>
        </authorList>
    </citation>
    <scope>NUCLEOTIDE SEQUENCE [LARGE SCALE GENOMIC DNA]</scope>
    <source>
        <strain evidence="3">ATCC 35319 / DSM 5812 / JCM 6584 / H10</strain>
    </source>
</reference>
<dbReference type="Pfam" id="PF01381">
    <property type="entry name" value="HTH_3"/>
    <property type="match status" value="1"/>
</dbReference>
<dbReference type="RefSeq" id="WP_015926464.1">
    <property type="nucleotide sequence ID" value="NC_011898.1"/>
</dbReference>